<feature type="transmembrane region" description="Helical" evidence="8">
    <location>
        <begin position="433"/>
        <end position="453"/>
    </location>
</feature>
<feature type="transmembrane region" description="Helical" evidence="8">
    <location>
        <begin position="465"/>
        <end position="483"/>
    </location>
</feature>
<evidence type="ECO:0000256" key="8">
    <source>
        <dbReference type="SAM" id="Phobius"/>
    </source>
</evidence>
<dbReference type="InterPro" id="IPR027463">
    <property type="entry name" value="AcrB_DN_DC_subdom"/>
</dbReference>
<dbReference type="SUPFAM" id="SSF82693">
    <property type="entry name" value="Multidrug efflux transporter AcrB pore domain, PN1, PN2, PC1 and PC2 subdomains"/>
    <property type="match status" value="4"/>
</dbReference>
<evidence type="ECO:0000256" key="6">
    <source>
        <dbReference type="ARBA" id="ARBA00022989"/>
    </source>
</evidence>
<reference evidence="9" key="1">
    <citation type="submission" date="2018-06" db="EMBL/GenBank/DDBJ databases">
        <authorList>
            <person name="Zhirakovskaya E."/>
        </authorList>
    </citation>
    <scope>NUCLEOTIDE SEQUENCE</scope>
</reference>
<dbReference type="Gene3D" id="3.30.70.1440">
    <property type="entry name" value="Multidrug efflux transporter AcrB pore domain"/>
    <property type="match status" value="1"/>
</dbReference>
<feature type="transmembrane region" description="Helical" evidence="8">
    <location>
        <begin position="855"/>
        <end position="874"/>
    </location>
</feature>
<comment type="subcellular location">
    <subcellularLocation>
        <location evidence="1">Cell membrane</location>
        <topology evidence="1">Multi-pass membrane protein</topology>
    </subcellularLocation>
</comment>
<feature type="transmembrane region" description="Helical" evidence="8">
    <location>
        <begin position="921"/>
        <end position="945"/>
    </location>
</feature>
<dbReference type="Gene3D" id="3.30.70.1320">
    <property type="entry name" value="Multidrug efflux transporter AcrB pore domain like"/>
    <property type="match status" value="1"/>
</dbReference>
<dbReference type="EMBL" id="UOFE01000043">
    <property type="protein sequence ID" value="VAW54684.1"/>
    <property type="molecule type" value="Genomic_DNA"/>
</dbReference>
<protein>
    <submittedName>
        <fullName evidence="9">RND efflux system, inner membrane transporter</fullName>
    </submittedName>
</protein>
<proteinExistence type="predicted"/>
<evidence type="ECO:0000313" key="9">
    <source>
        <dbReference type="EMBL" id="VAW54684.1"/>
    </source>
</evidence>
<dbReference type="FunFam" id="1.20.1640.10:FF:000001">
    <property type="entry name" value="Efflux pump membrane transporter"/>
    <property type="match status" value="1"/>
</dbReference>
<keyword evidence="6 8" id="KW-1133">Transmembrane helix</keyword>
<dbReference type="Gene3D" id="3.30.2090.10">
    <property type="entry name" value="Multidrug efflux transporter AcrB TolC docking domain, DN and DC subdomains"/>
    <property type="match status" value="2"/>
</dbReference>
<evidence type="ECO:0000256" key="4">
    <source>
        <dbReference type="ARBA" id="ARBA00022519"/>
    </source>
</evidence>
<gene>
    <name evidence="9" type="ORF">MNBD_GAMMA05-1287</name>
</gene>
<dbReference type="PRINTS" id="PR00702">
    <property type="entry name" value="ACRIFLAVINRP"/>
</dbReference>
<keyword evidence="3" id="KW-1003">Cell membrane</keyword>
<dbReference type="Gene3D" id="3.30.70.1430">
    <property type="entry name" value="Multidrug efflux transporter AcrB pore domain"/>
    <property type="match status" value="2"/>
</dbReference>
<keyword evidence="4" id="KW-0997">Cell inner membrane</keyword>
<sequence length="1040" mass="112573">MSNIFTDLFIRRPVLAIVLNLIILIAGFNAWNSLSVRQYPLSENAAVQISTIYVGASAELVRGFITTPLERAIGAAEGIDYVESKSLQGISIITARLKLNYDSTKALADISSKVDQVRNDLPVEAQVPAISVQSADSEFAAAYLSFSSDILSQEQITDYLDRVVQPRLAAVNGVQRIEIFGARTFAMRVWLKPKRMAALGISPSQVQAALAANNYLAAIGSTKGALVQTKLAANTDLHNVEEFRRLVIFQKDDIIVRLQDVADIELGSEDYDTLVRYSGQTAVFAGVFPQPNANIIEVIDGVRVELAKLKNDLPAGLDASIGYDSSAYVSDAIHEVTKTLIDTLLIVIVVIFLFLGSFRSVLIPVMAIPVSLIGGIFLMQMFGFTLNLLTLLAIVLSVGLVVDDAIVVVENVERHLREGRTPREAAILGARELVAPVIAMTITLVAVYIPIGLQGGLTGALFREFTFTLAGAVTISGIVALTLSPTMSAHLLRSAEDEERGLTGWLNHRFDRLRIAYGRALGTTLAARPAVYLVWAVLSLCTIPMFIMSPNELAPSEDQSVLFGIINTAANVTTDQNAVYSKAAEDVMLKVPETALTFQLLFPPSVGAAIGADGFSGMVVKPWAERDRTVNQILPGVQAEVSKIPGIQMFMTTPPALPGGSNFPVEFLITSTADSKQLLEIANTLQQKAMASGLFAFPPIIDMKLDQPQATVTFDRDKLAALGLNLSQVGADLGVATGGDFVNRFNMDGRSYKVIPQIQRDARLNSEQLRDIYVPAQDGQMVPLSAVTHIEHDVVARSLNRFQQLNAVKLSGVTTRTLDEALTFLEDTATEILPPGYSFDYTGESRQLRTEGNKFIPAFSLAILLIFLVLAVQFNSFRDPFVILAGSVPLAIFGALIFTVLKMPDPNTPYWTNGWTTTMNIYAQVGLVTLVGLIAKNGILIVEFANKLQLQGTNKIDAIHDAAMTRLRPVLMTSVATVAGHFPLVLVTGAGAAARNSIGLVLVGGMAIGTLFTLFVVPSLYVLMAKDRSDEHRKQELENH</sequence>
<dbReference type="GO" id="GO:0005886">
    <property type="term" value="C:plasma membrane"/>
    <property type="evidence" value="ECO:0007669"/>
    <property type="project" value="UniProtKB-SubCell"/>
</dbReference>
<feature type="transmembrane region" description="Helical" evidence="8">
    <location>
        <begin position="970"/>
        <end position="992"/>
    </location>
</feature>
<dbReference type="Pfam" id="PF00873">
    <property type="entry name" value="ACR_tran"/>
    <property type="match status" value="1"/>
</dbReference>
<feature type="transmembrane region" description="Helical" evidence="8">
    <location>
        <begin position="12"/>
        <end position="31"/>
    </location>
</feature>
<dbReference type="InterPro" id="IPR001036">
    <property type="entry name" value="Acrflvin-R"/>
</dbReference>
<dbReference type="AlphaFoldDB" id="A0A3B0XFD0"/>
<accession>A0A3B0XFD0</accession>
<evidence type="ECO:0000256" key="2">
    <source>
        <dbReference type="ARBA" id="ARBA00022448"/>
    </source>
</evidence>
<keyword evidence="5 8" id="KW-0812">Transmembrane</keyword>
<dbReference type="PANTHER" id="PTHR32063:SF14">
    <property type="entry name" value="BLL4319 PROTEIN"/>
    <property type="match status" value="1"/>
</dbReference>
<keyword evidence="2" id="KW-0813">Transport</keyword>
<organism evidence="9">
    <name type="scientific">hydrothermal vent metagenome</name>
    <dbReference type="NCBI Taxonomy" id="652676"/>
    <lineage>
        <taxon>unclassified sequences</taxon>
        <taxon>metagenomes</taxon>
        <taxon>ecological metagenomes</taxon>
    </lineage>
</organism>
<dbReference type="PANTHER" id="PTHR32063">
    <property type="match status" value="1"/>
</dbReference>
<name>A0A3B0XFD0_9ZZZZ</name>
<feature type="transmembrane region" description="Helical" evidence="8">
    <location>
        <begin position="998"/>
        <end position="1024"/>
    </location>
</feature>
<evidence type="ECO:0000256" key="1">
    <source>
        <dbReference type="ARBA" id="ARBA00004651"/>
    </source>
</evidence>
<feature type="transmembrane region" description="Helical" evidence="8">
    <location>
        <begin position="339"/>
        <end position="355"/>
    </location>
</feature>
<dbReference type="GO" id="GO:0042910">
    <property type="term" value="F:xenobiotic transmembrane transporter activity"/>
    <property type="evidence" value="ECO:0007669"/>
    <property type="project" value="TreeGrafter"/>
</dbReference>
<evidence type="ECO:0000256" key="3">
    <source>
        <dbReference type="ARBA" id="ARBA00022475"/>
    </source>
</evidence>
<feature type="transmembrane region" description="Helical" evidence="8">
    <location>
        <begin position="529"/>
        <end position="548"/>
    </location>
</feature>
<evidence type="ECO:0000256" key="7">
    <source>
        <dbReference type="ARBA" id="ARBA00023136"/>
    </source>
</evidence>
<dbReference type="SUPFAM" id="SSF82866">
    <property type="entry name" value="Multidrug efflux transporter AcrB transmembrane domain"/>
    <property type="match status" value="2"/>
</dbReference>
<keyword evidence="7 8" id="KW-0472">Membrane</keyword>
<evidence type="ECO:0000256" key="5">
    <source>
        <dbReference type="ARBA" id="ARBA00022692"/>
    </source>
</evidence>
<dbReference type="SUPFAM" id="SSF82714">
    <property type="entry name" value="Multidrug efflux transporter AcrB TolC docking domain, DN and DC subdomains"/>
    <property type="match status" value="2"/>
</dbReference>
<dbReference type="Gene3D" id="1.20.1640.10">
    <property type="entry name" value="Multidrug efflux transporter AcrB transmembrane domain"/>
    <property type="match status" value="2"/>
</dbReference>
<feature type="transmembrane region" description="Helical" evidence="8">
    <location>
        <begin position="881"/>
        <end position="901"/>
    </location>
</feature>